<evidence type="ECO:0000313" key="4">
    <source>
        <dbReference type="Proteomes" id="UP000286716"/>
    </source>
</evidence>
<reference evidence="3 4" key="1">
    <citation type="submission" date="2018-05" db="EMBL/GenBank/DDBJ databases">
        <title>Evolution of GPA BGCs.</title>
        <authorList>
            <person name="Waglechner N."/>
            <person name="Wright G.D."/>
        </authorList>
    </citation>
    <scope>NUCLEOTIDE SEQUENCE [LARGE SCALE GENOMIC DNA]</scope>
    <source>
        <strain evidence="3 4">DSM 5908</strain>
    </source>
</reference>
<dbReference type="PANTHER" id="PTHR11487:SF0">
    <property type="entry name" value="S-ACYL FATTY ACID SYNTHASE THIOESTERASE, MEDIUM CHAIN"/>
    <property type="match status" value="1"/>
</dbReference>
<dbReference type="Proteomes" id="UP000286716">
    <property type="component" value="Unassembled WGS sequence"/>
</dbReference>
<proteinExistence type="inferred from homology"/>
<dbReference type="InterPro" id="IPR029058">
    <property type="entry name" value="AB_hydrolase_fold"/>
</dbReference>
<dbReference type="Pfam" id="PF00975">
    <property type="entry name" value="Thioesterase"/>
    <property type="match status" value="1"/>
</dbReference>
<dbReference type="RefSeq" id="WP_020647146.1">
    <property type="nucleotide sequence ID" value="NZ_QHHU01000006.1"/>
</dbReference>
<feature type="domain" description="Thioesterase" evidence="2">
    <location>
        <begin position="28"/>
        <end position="232"/>
    </location>
</feature>
<dbReference type="EMBL" id="QHHU01000006">
    <property type="protein sequence ID" value="RSM48735.1"/>
    <property type="molecule type" value="Genomic_DNA"/>
</dbReference>
<keyword evidence="4" id="KW-1185">Reference proteome</keyword>
<dbReference type="PANTHER" id="PTHR11487">
    <property type="entry name" value="THIOESTERASE"/>
    <property type="match status" value="1"/>
</dbReference>
<comment type="similarity">
    <text evidence="1">Belongs to the thioesterase family.</text>
</comment>
<accession>A0A428X069</accession>
<organism evidence="3 4">
    <name type="scientific">Amycolatopsis balhimycina DSM 5908</name>
    <dbReference type="NCBI Taxonomy" id="1081091"/>
    <lineage>
        <taxon>Bacteria</taxon>
        <taxon>Bacillati</taxon>
        <taxon>Actinomycetota</taxon>
        <taxon>Actinomycetes</taxon>
        <taxon>Pseudonocardiales</taxon>
        <taxon>Pseudonocardiaceae</taxon>
        <taxon>Amycolatopsis</taxon>
    </lineage>
</organism>
<evidence type="ECO:0000259" key="2">
    <source>
        <dbReference type="Pfam" id="PF00975"/>
    </source>
</evidence>
<dbReference type="GO" id="GO:0008610">
    <property type="term" value="P:lipid biosynthetic process"/>
    <property type="evidence" value="ECO:0007669"/>
    <property type="project" value="TreeGrafter"/>
</dbReference>
<dbReference type="AlphaFoldDB" id="A0A428X069"/>
<comment type="caution">
    <text evidence="3">The sequence shown here is derived from an EMBL/GenBank/DDBJ whole genome shotgun (WGS) entry which is preliminary data.</text>
</comment>
<dbReference type="InterPro" id="IPR012223">
    <property type="entry name" value="TEII"/>
</dbReference>
<dbReference type="Gene3D" id="3.40.50.1820">
    <property type="entry name" value="alpha/beta hydrolase"/>
    <property type="match status" value="1"/>
</dbReference>
<evidence type="ECO:0000313" key="3">
    <source>
        <dbReference type="EMBL" id="RSM48735.1"/>
    </source>
</evidence>
<sequence>MTLAASPRPAIAGDWCYRPHPLPAGTPQVVCFPHAGGDVTAFAGLAAALAPEREVWAIRLPGRGGRFGDPMPGSFTALVSAVVAGLSPHLRPGSLFYGQSFGALLAYEVARGLPAGRRPRIVVPACAPPPPAWPGPTPPTSEGASDLLERCGLATALPDDAAIRELAVSAIRTDLTVCRSYRHRPDPVPDFPIHAVAGAADRALPPAVVAGWVAATTGRFTTSTEDGGHLLATPLSDGPATLLRALHLSPSP</sequence>
<protein>
    <submittedName>
        <fullName evidence="3">Thioesterase</fullName>
    </submittedName>
</protein>
<evidence type="ECO:0000256" key="1">
    <source>
        <dbReference type="ARBA" id="ARBA00007169"/>
    </source>
</evidence>
<dbReference type="OrthoDB" id="4169718at2"/>
<dbReference type="SUPFAM" id="SSF53474">
    <property type="entry name" value="alpha/beta-Hydrolases"/>
    <property type="match status" value="1"/>
</dbReference>
<gene>
    <name evidence="3" type="ORF">DMA12_06350</name>
</gene>
<name>A0A428X069_AMYBA</name>
<dbReference type="InterPro" id="IPR001031">
    <property type="entry name" value="Thioesterase"/>
</dbReference>